<feature type="region of interest" description="Disordered" evidence="1">
    <location>
        <begin position="63"/>
        <end position="87"/>
    </location>
</feature>
<feature type="region of interest" description="Disordered" evidence="1">
    <location>
        <begin position="251"/>
        <end position="271"/>
    </location>
</feature>
<dbReference type="Pfam" id="PF00106">
    <property type="entry name" value="adh_short"/>
    <property type="match status" value="1"/>
</dbReference>
<evidence type="ECO:0000313" key="2">
    <source>
        <dbReference type="EMBL" id="MCS0635799.1"/>
    </source>
</evidence>
<dbReference type="Gene3D" id="3.40.50.720">
    <property type="entry name" value="NAD(P)-binding Rossmann-like Domain"/>
    <property type="match status" value="2"/>
</dbReference>
<evidence type="ECO:0000313" key="3">
    <source>
        <dbReference type="Proteomes" id="UP001431313"/>
    </source>
</evidence>
<sequence length="271" mass="28109">MPTALVTGVSRGLGAELCRALKAAGYRVLGVGLAAAPGHDAVDVYRTADLRLPLPDGLFTARDAGKAGKTGESGELGESGDAGEPGESTEVDVLIANAGVYLDDPRAGYGDLLALTMDDLRQTFEVNFFGTARVVLEWVPRMLARGTGRVVCVSSGMGRLQDADGASFAYRSSKLAVNSLVLSVSRHFAAGAGELSAFSYCPGWIRTGMGTGAAPHPPGPAADDLVRLLALPATRTNGRFFRGTAELGWDTRGPLVTDEPPAAGRARPGDH</sequence>
<dbReference type="EMBL" id="JANUGQ010000005">
    <property type="protein sequence ID" value="MCS0635799.1"/>
    <property type="molecule type" value="Genomic_DNA"/>
</dbReference>
<dbReference type="RefSeq" id="WP_258786687.1">
    <property type="nucleotide sequence ID" value="NZ_JANUGQ010000005.1"/>
</dbReference>
<protein>
    <submittedName>
        <fullName evidence="2">SDR family oxidoreductase</fullName>
    </submittedName>
</protein>
<dbReference type="PRINTS" id="PR00081">
    <property type="entry name" value="GDHRDH"/>
</dbReference>
<gene>
    <name evidence="2" type="ORF">NX801_08995</name>
</gene>
<accession>A0ABT2CEF7</accession>
<dbReference type="PANTHER" id="PTHR45458:SF1">
    <property type="entry name" value="SHORT CHAIN DEHYDROGENASE"/>
    <property type="match status" value="1"/>
</dbReference>
<organism evidence="2 3">
    <name type="scientific">Streptomyces pyxinae</name>
    <dbReference type="NCBI Taxonomy" id="2970734"/>
    <lineage>
        <taxon>Bacteria</taxon>
        <taxon>Bacillati</taxon>
        <taxon>Actinomycetota</taxon>
        <taxon>Actinomycetes</taxon>
        <taxon>Kitasatosporales</taxon>
        <taxon>Streptomycetaceae</taxon>
        <taxon>Streptomyces</taxon>
    </lineage>
</organism>
<proteinExistence type="predicted"/>
<name>A0ABT2CEF7_9ACTN</name>
<dbReference type="Proteomes" id="UP001431313">
    <property type="component" value="Unassembled WGS sequence"/>
</dbReference>
<dbReference type="SUPFAM" id="SSF51735">
    <property type="entry name" value="NAD(P)-binding Rossmann-fold domains"/>
    <property type="match status" value="1"/>
</dbReference>
<evidence type="ECO:0000256" key="1">
    <source>
        <dbReference type="SAM" id="MobiDB-lite"/>
    </source>
</evidence>
<comment type="caution">
    <text evidence="2">The sequence shown here is derived from an EMBL/GenBank/DDBJ whole genome shotgun (WGS) entry which is preliminary data.</text>
</comment>
<reference evidence="2" key="1">
    <citation type="submission" date="2022-08" db="EMBL/GenBank/DDBJ databases">
        <authorList>
            <person name="Somphong A."/>
            <person name="Phongsopitanun W."/>
        </authorList>
    </citation>
    <scope>NUCLEOTIDE SEQUENCE</scope>
    <source>
        <strain evidence="2">LP05-1</strain>
    </source>
</reference>
<dbReference type="InterPro" id="IPR036291">
    <property type="entry name" value="NAD(P)-bd_dom_sf"/>
</dbReference>
<dbReference type="InterPro" id="IPR052184">
    <property type="entry name" value="SDR_enzymes"/>
</dbReference>
<keyword evidence="3" id="KW-1185">Reference proteome</keyword>
<dbReference type="CDD" id="cd05233">
    <property type="entry name" value="SDR_c"/>
    <property type="match status" value="1"/>
</dbReference>
<dbReference type="InterPro" id="IPR002347">
    <property type="entry name" value="SDR_fam"/>
</dbReference>
<dbReference type="PANTHER" id="PTHR45458">
    <property type="entry name" value="SHORT-CHAIN DEHYDROGENASE/REDUCTASE SDR"/>
    <property type="match status" value="1"/>
</dbReference>